<keyword evidence="3" id="KW-1185">Reference proteome</keyword>
<comment type="caution">
    <text evidence="2">The sequence shown here is derived from an EMBL/GenBank/DDBJ whole genome shotgun (WGS) entry which is preliminary data.</text>
</comment>
<evidence type="ECO:0000256" key="1">
    <source>
        <dbReference type="SAM" id="MobiDB-lite"/>
    </source>
</evidence>
<proteinExistence type="predicted"/>
<protein>
    <submittedName>
        <fullName evidence="2">Uncharacterized protein</fullName>
    </submittedName>
</protein>
<sequence>MTEASSLEKSMSMKSDDNPDGNSLSESEDPAAADMAQMMGFSNFSSKAKPLSKKRKRELAQLAPSGPSMESGSGSNTMPLGKPRRKPVEGEGVARGNREAGENKLNTEAVTNERSIGSEKDMGQYGDVAPPLVLGDQSRPSSFRNEPHPSASEDGYSHYDWHALRKGVRDERGDVAYYDTSFVEDPWKNLT</sequence>
<organism evidence="2 3">
    <name type="scientific">Heterodermia speciosa</name>
    <dbReference type="NCBI Taxonomy" id="116794"/>
    <lineage>
        <taxon>Eukaryota</taxon>
        <taxon>Fungi</taxon>
        <taxon>Dikarya</taxon>
        <taxon>Ascomycota</taxon>
        <taxon>Pezizomycotina</taxon>
        <taxon>Lecanoromycetes</taxon>
        <taxon>OSLEUM clade</taxon>
        <taxon>Lecanoromycetidae</taxon>
        <taxon>Caliciales</taxon>
        <taxon>Physciaceae</taxon>
        <taxon>Heterodermia</taxon>
    </lineage>
</organism>
<evidence type="ECO:0000313" key="3">
    <source>
        <dbReference type="Proteomes" id="UP000664521"/>
    </source>
</evidence>
<evidence type="ECO:0000313" key="2">
    <source>
        <dbReference type="EMBL" id="CAF9905022.1"/>
    </source>
</evidence>
<dbReference type="EMBL" id="CAJPDS010000003">
    <property type="protein sequence ID" value="CAF9905022.1"/>
    <property type="molecule type" value="Genomic_DNA"/>
</dbReference>
<gene>
    <name evidence="2" type="ORF">HETSPECPRED_004850</name>
</gene>
<feature type="compositionally biased region" description="Polar residues" evidence="1">
    <location>
        <begin position="1"/>
        <end position="13"/>
    </location>
</feature>
<feature type="region of interest" description="Disordered" evidence="1">
    <location>
        <begin position="1"/>
        <end position="156"/>
    </location>
</feature>
<dbReference type="Proteomes" id="UP000664521">
    <property type="component" value="Unassembled WGS sequence"/>
</dbReference>
<accession>A0A8H3EG34</accession>
<dbReference type="OrthoDB" id="5419162at2759"/>
<feature type="compositionally biased region" description="Polar residues" evidence="1">
    <location>
        <begin position="104"/>
        <end position="115"/>
    </location>
</feature>
<dbReference type="AlphaFoldDB" id="A0A8H3EG34"/>
<feature type="compositionally biased region" description="Low complexity" evidence="1">
    <location>
        <begin position="64"/>
        <end position="75"/>
    </location>
</feature>
<name>A0A8H3EG34_9LECA</name>
<reference evidence="2" key="1">
    <citation type="submission" date="2021-03" db="EMBL/GenBank/DDBJ databases">
        <authorList>
            <person name="Tagirdzhanova G."/>
        </authorList>
    </citation>
    <scope>NUCLEOTIDE SEQUENCE</scope>
</reference>